<feature type="transmembrane region" description="Helical" evidence="1">
    <location>
        <begin position="80"/>
        <end position="96"/>
    </location>
</feature>
<organism evidence="2 3">
    <name type="scientific">Flagellimonas aurea</name>
    <dbReference type="NCBI Taxonomy" id="2915619"/>
    <lineage>
        <taxon>Bacteria</taxon>
        <taxon>Pseudomonadati</taxon>
        <taxon>Bacteroidota</taxon>
        <taxon>Flavobacteriia</taxon>
        <taxon>Flavobacteriales</taxon>
        <taxon>Flavobacteriaceae</taxon>
        <taxon>Flagellimonas</taxon>
    </lineage>
</organism>
<keyword evidence="3" id="KW-1185">Reference proteome</keyword>
<feature type="transmembrane region" description="Helical" evidence="1">
    <location>
        <begin position="102"/>
        <end position="124"/>
    </location>
</feature>
<reference evidence="2 3" key="1">
    <citation type="submission" date="2021-03" db="EMBL/GenBank/DDBJ databases">
        <title>Muricauda lutimaris sp. nov. and Muricauda ruestringensis sp. nov, two marine members of the Flavobacteriaceae isolated from deep sea sediments of Western Pacific.</title>
        <authorList>
            <person name="Zhao S."/>
            <person name="Liu R."/>
        </authorList>
    </citation>
    <scope>NUCLEOTIDE SEQUENCE [LARGE SCALE GENOMIC DNA]</scope>
    <source>
        <strain evidence="2 3">BC31-1-A7</strain>
    </source>
</reference>
<evidence type="ECO:0000313" key="2">
    <source>
        <dbReference type="EMBL" id="MBO0354485.1"/>
    </source>
</evidence>
<protein>
    <submittedName>
        <fullName evidence="2">Uncharacterized protein</fullName>
    </submittedName>
</protein>
<evidence type="ECO:0000313" key="3">
    <source>
        <dbReference type="Proteomes" id="UP000664044"/>
    </source>
</evidence>
<keyword evidence="1" id="KW-1133">Transmembrane helix</keyword>
<evidence type="ECO:0000256" key="1">
    <source>
        <dbReference type="SAM" id="Phobius"/>
    </source>
</evidence>
<accession>A0ABS3G4Z2</accession>
<gene>
    <name evidence="2" type="ORF">J0656_10700</name>
</gene>
<dbReference type="Proteomes" id="UP000664044">
    <property type="component" value="Unassembled WGS sequence"/>
</dbReference>
<keyword evidence="1" id="KW-0812">Transmembrane</keyword>
<proteinExistence type="predicted"/>
<comment type="caution">
    <text evidence="2">The sequence shown here is derived from an EMBL/GenBank/DDBJ whole genome shotgun (WGS) entry which is preliminary data.</text>
</comment>
<name>A0ABS3G4Z2_9FLAO</name>
<sequence length="183" mass="21779">MSADFNDYCSDYQHDKRQLDFLKNEFKQEIKEEYPKSGLKGALSQFEFQRVPKVLFRKFKTREKPYGFEISKDNKYDKRLLGMIWFLIALLVWGNLKNKYSWDLSSANVIGILILFIVQLYFIYKGYFYKYPKLMTIQEKGIDLKDDYIYWTDILDYGILQGKGKRSSEKYIIIGTISSGIKK</sequence>
<keyword evidence="1" id="KW-0472">Membrane</keyword>
<dbReference type="RefSeq" id="WP_207033600.1">
    <property type="nucleotide sequence ID" value="NZ_JAFLNL010000005.1"/>
</dbReference>
<dbReference type="EMBL" id="JAFLNL010000005">
    <property type="protein sequence ID" value="MBO0354485.1"/>
    <property type="molecule type" value="Genomic_DNA"/>
</dbReference>